<dbReference type="PANTHER" id="PTHR30157:SF0">
    <property type="entry name" value="NADPH-DEPENDENT FERRIC-CHELATE REDUCTASE"/>
    <property type="match status" value="1"/>
</dbReference>
<sequence length="273" mass="30839">MASIKNEALKGVLSVKRKEFITPHYIRVVLEGEDVSQFADTTVGVNNKILIPPEGTGEIHFPVYDREENRWIHPEAHLRPIVRTYTHRGIDLEKQEMIIDFAYHGDSGPASRWAGNAKVGDKLGILMKAGKKELFPLADWYLLVGDMTAIPVLGAILERLPATAKVMALLEVPGREDEQELYTPARLEIHWVHNSFPEKGGMLADAVKKVQMPETGTKFAYVAAEFSAVKEIRRFLRKDLGWNTDELYAYSYWKAGMAEDQSVTDRQQEKSSV</sequence>
<dbReference type="EMBL" id="RJTM01000028">
    <property type="protein sequence ID" value="RNL91023.1"/>
    <property type="molecule type" value="Genomic_DNA"/>
</dbReference>
<dbReference type="Gene3D" id="3.40.50.80">
    <property type="entry name" value="Nucleotide-binding domain of ferredoxin-NADP reductase (FNR) module"/>
    <property type="match status" value="1"/>
</dbReference>
<dbReference type="RefSeq" id="WP_123214905.1">
    <property type="nucleotide sequence ID" value="NZ_RJTM01000028.1"/>
</dbReference>
<gene>
    <name evidence="3" type="ORF">ED312_04945</name>
</gene>
<dbReference type="PROSITE" id="PS51384">
    <property type="entry name" value="FAD_FR"/>
    <property type="match status" value="1"/>
</dbReference>
<dbReference type="GO" id="GO:0016491">
    <property type="term" value="F:oxidoreductase activity"/>
    <property type="evidence" value="ECO:0007669"/>
    <property type="project" value="InterPro"/>
</dbReference>
<dbReference type="Pfam" id="PF04954">
    <property type="entry name" value="SIP"/>
    <property type="match status" value="1"/>
</dbReference>
<evidence type="ECO:0000313" key="3">
    <source>
        <dbReference type="EMBL" id="RNL91023.1"/>
    </source>
</evidence>
<accession>A0A3N0ET09</accession>
<organism evidence="3 4">
    <name type="scientific">Sinomicrobium pectinilyticum</name>
    <dbReference type="NCBI Taxonomy" id="1084421"/>
    <lineage>
        <taxon>Bacteria</taxon>
        <taxon>Pseudomonadati</taxon>
        <taxon>Bacteroidota</taxon>
        <taxon>Flavobacteriia</taxon>
        <taxon>Flavobacteriales</taxon>
        <taxon>Flavobacteriaceae</taxon>
        <taxon>Sinomicrobium</taxon>
    </lineage>
</organism>
<dbReference type="Gene3D" id="2.40.30.10">
    <property type="entry name" value="Translation factors"/>
    <property type="match status" value="1"/>
</dbReference>
<protein>
    <submittedName>
        <fullName evidence="3">Siderophore-interacting protein</fullName>
    </submittedName>
</protein>
<dbReference type="CDD" id="cd06193">
    <property type="entry name" value="siderophore_interacting"/>
    <property type="match status" value="1"/>
</dbReference>
<dbReference type="InterPro" id="IPR017927">
    <property type="entry name" value="FAD-bd_FR_type"/>
</dbReference>
<dbReference type="InterPro" id="IPR013113">
    <property type="entry name" value="SIP_FAD-bd"/>
</dbReference>
<keyword evidence="4" id="KW-1185">Reference proteome</keyword>
<evidence type="ECO:0000313" key="4">
    <source>
        <dbReference type="Proteomes" id="UP000267469"/>
    </source>
</evidence>
<dbReference type="AlphaFoldDB" id="A0A3N0ET09"/>
<evidence type="ECO:0000256" key="1">
    <source>
        <dbReference type="ARBA" id="ARBA00035644"/>
    </source>
</evidence>
<name>A0A3N0ET09_SINP1</name>
<dbReference type="Pfam" id="PF08021">
    <property type="entry name" value="FAD_binding_9"/>
    <property type="match status" value="1"/>
</dbReference>
<dbReference type="PANTHER" id="PTHR30157">
    <property type="entry name" value="FERRIC REDUCTASE, NADPH-DEPENDENT"/>
    <property type="match status" value="1"/>
</dbReference>
<dbReference type="Proteomes" id="UP000267469">
    <property type="component" value="Unassembled WGS sequence"/>
</dbReference>
<comment type="similarity">
    <text evidence="1">Belongs to the SIP oxidoreductase family.</text>
</comment>
<proteinExistence type="inferred from homology"/>
<reference evidence="3 4" key="1">
    <citation type="submission" date="2018-10" db="EMBL/GenBank/DDBJ databases">
        <title>Sinomicrobium pectinilyticum sp. nov., a pectinase-producing bacterium isolated from alkaline and saline soil, and emended description of the genus Sinomicrobium.</title>
        <authorList>
            <person name="Cheng B."/>
            <person name="Li C."/>
            <person name="Lai Q."/>
            <person name="Du M."/>
            <person name="Shao Z."/>
            <person name="Xu P."/>
            <person name="Yang C."/>
        </authorList>
    </citation>
    <scope>NUCLEOTIDE SEQUENCE [LARGE SCALE GENOMIC DNA]</scope>
    <source>
        <strain evidence="3 4">5DNS001</strain>
    </source>
</reference>
<dbReference type="OrthoDB" id="9814826at2"/>
<evidence type="ECO:0000259" key="2">
    <source>
        <dbReference type="PROSITE" id="PS51384"/>
    </source>
</evidence>
<dbReference type="InterPro" id="IPR039374">
    <property type="entry name" value="SIP_fam"/>
</dbReference>
<feature type="domain" description="FAD-binding FR-type" evidence="2">
    <location>
        <begin position="8"/>
        <end position="138"/>
    </location>
</feature>
<dbReference type="InterPro" id="IPR007037">
    <property type="entry name" value="SIP_rossman_dom"/>
</dbReference>
<comment type="caution">
    <text evidence="3">The sequence shown here is derived from an EMBL/GenBank/DDBJ whole genome shotgun (WGS) entry which is preliminary data.</text>
</comment>
<dbReference type="SUPFAM" id="SSF63380">
    <property type="entry name" value="Riboflavin synthase domain-like"/>
    <property type="match status" value="1"/>
</dbReference>
<dbReference type="InterPro" id="IPR017938">
    <property type="entry name" value="Riboflavin_synthase-like_b-brl"/>
</dbReference>
<dbReference type="InterPro" id="IPR039261">
    <property type="entry name" value="FNR_nucleotide-bd"/>
</dbReference>